<dbReference type="Proteomes" id="UP000011668">
    <property type="component" value="Unassembled WGS sequence"/>
</dbReference>
<dbReference type="HOGENOM" id="CLU_1563930_0_0_1"/>
<protein>
    <submittedName>
        <fullName evidence="1">Uncharacterized protein</fullName>
    </submittedName>
</protein>
<sequence>MVSATNFYDKTLVARLTGFRMHSYQSLPGLSIGFQTGRAGRFKLQIVPSKISSAIVSRSIKPEDYPGTRAPNDLGQVTPVTDLTTTMYYPIYLTLSLCKAFDSANCSSICRIFANSDLSRWRKRPDSGNNTSKHKITSEYMWGQLWTPVSESDLLIVINAQIWTVFSPADQ</sequence>
<evidence type="ECO:0000313" key="2">
    <source>
        <dbReference type="Proteomes" id="UP000011668"/>
    </source>
</evidence>
<evidence type="ECO:0000313" key="1">
    <source>
        <dbReference type="EMBL" id="ELU45321.1"/>
    </source>
</evidence>
<dbReference type="AlphaFoldDB" id="L8X4V7"/>
<organism evidence="1 2">
    <name type="scientific">Thanatephorus cucumeris (strain AG1-IA)</name>
    <name type="common">Rice sheath blight fungus</name>
    <name type="synonym">Rhizoctonia solani</name>
    <dbReference type="NCBI Taxonomy" id="983506"/>
    <lineage>
        <taxon>Eukaryota</taxon>
        <taxon>Fungi</taxon>
        <taxon>Dikarya</taxon>
        <taxon>Basidiomycota</taxon>
        <taxon>Agaricomycotina</taxon>
        <taxon>Agaricomycetes</taxon>
        <taxon>Cantharellales</taxon>
        <taxon>Ceratobasidiaceae</taxon>
        <taxon>Rhizoctonia</taxon>
        <taxon>Rhizoctonia solani AG-1</taxon>
    </lineage>
</organism>
<reference evidence="1 2" key="1">
    <citation type="journal article" date="2013" name="Nat. Commun.">
        <title>The evolution and pathogenic mechanisms of the rice sheath blight pathogen.</title>
        <authorList>
            <person name="Zheng A."/>
            <person name="Lin R."/>
            <person name="Xu L."/>
            <person name="Qin P."/>
            <person name="Tang C."/>
            <person name="Ai P."/>
            <person name="Zhang D."/>
            <person name="Liu Y."/>
            <person name="Sun Z."/>
            <person name="Feng H."/>
            <person name="Wang Y."/>
            <person name="Chen Y."/>
            <person name="Liang X."/>
            <person name="Fu R."/>
            <person name="Li Q."/>
            <person name="Zhang J."/>
            <person name="Yu X."/>
            <person name="Xie Z."/>
            <person name="Ding L."/>
            <person name="Guan P."/>
            <person name="Tang J."/>
            <person name="Liang Y."/>
            <person name="Wang S."/>
            <person name="Deng Q."/>
            <person name="Li S."/>
            <person name="Zhu J."/>
            <person name="Wang L."/>
            <person name="Liu H."/>
            <person name="Li P."/>
        </authorList>
    </citation>
    <scope>NUCLEOTIDE SEQUENCE [LARGE SCALE GENOMIC DNA]</scope>
    <source>
        <strain evidence="2">AG-1 IA</strain>
    </source>
</reference>
<dbReference type="EMBL" id="AFRT01000102">
    <property type="protein sequence ID" value="ELU45321.1"/>
    <property type="molecule type" value="Genomic_DNA"/>
</dbReference>
<proteinExistence type="predicted"/>
<name>L8X4V7_THACA</name>
<keyword evidence="2" id="KW-1185">Reference proteome</keyword>
<comment type="caution">
    <text evidence="1">The sequence shown here is derived from an EMBL/GenBank/DDBJ whole genome shotgun (WGS) entry which is preliminary data.</text>
</comment>
<gene>
    <name evidence="1" type="ORF">AG1IA_00644</name>
</gene>
<accession>L8X4V7</accession>